<dbReference type="FunFam" id="3.20.20.70:FF:000029">
    <property type="entry name" value="L-lactate dehydrogenase"/>
    <property type="match status" value="1"/>
</dbReference>
<feature type="binding site" evidence="7">
    <location>
        <position position="265"/>
    </location>
    <ligand>
        <name>FMN</name>
        <dbReference type="ChEBI" id="CHEBI:58210"/>
    </ligand>
</feature>
<keyword evidence="4" id="KW-0560">Oxidoreductase</keyword>
<evidence type="ECO:0000256" key="1">
    <source>
        <dbReference type="ARBA" id="ARBA00001917"/>
    </source>
</evidence>
<feature type="binding site" evidence="7">
    <location>
        <begin position="81"/>
        <end position="83"/>
    </location>
    <ligand>
        <name>FMN</name>
        <dbReference type="ChEBI" id="CHEBI:58210"/>
    </ligand>
</feature>
<accession>A0A7H9BZB0</accession>
<feature type="binding site" evidence="7">
    <location>
        <position position="131"/>
    </location>
    <ligand>
        <name>FMN</name>
        <dbReference type="ChEBI" id="CHEBI:58210"/>
    </ligand>
</feature>
<evidence type="ECO:0000256" key="4">
    <source>
        <dbReference type="ARBA" id="ARBA00023002"/>
    </source>
</evidence>
<feature type="active site" description="Proton acceptor" evidence="6">
    <location>
        <position position="289"/>
    </location>
</feature>
<dbReference type="PANTHER" id="PTHR10578:SF107">
    <property type="entry name" value="2-HYDROXYACID OXIDASE 1"/>
    <property type="match status" value="1"/>
</dbReference>
<dbReference type="InterPro" id="IPR013785">
    <property type="entry name" value="Aldolase_TIM"/>
</dbReference>
<evidence type="ECO:0000313" key="9">
    <source>
        <dbReference type="EMBL" id="QLH16740.1"/>
    </source>
</evidence>
<dbReference type="PROSITE" id="PS51349">
    <property type="entry name" value="FMN_HYDROXY_ACID_DH_2"/>
    <property type="match status" value="1"/>
</dbReference>
<dbReference type="InterPro" id="IPR012133">
    <property type="entry name" value="Alpha-hydoxy_acid_DH_FMN"/>
</dbReference>
<dbReference type="Proteomes" id="UP000509322">
    <property type="component" value="Plasmid unnamed1"/>
</dbReference>
<dbReference type="InterPro" id="IPR037396">
    <property type="entry name" value="FMN_HAD"/>
</dbReference>
<evidence type="ECO:0000256" key="2">
    <source>
        <dbReference type="ARBA" id="ARBA00022630"/>
    </source>
</evidence>
<organism evidence="9 10">
    <name type="scientific">Paracoccus pantotrophus</name>
    <name type="common">Thiosphaera pantotropha</name>
    <dbReference type="NCBI Taxonomy" id="82367"/>
    <lineage>
        <taxon>Bacteria</taxon>
        <taxon>Pseudomonadati</taxon>
        <taxon>Pseudomonadota</taxon>
        <taxon>Alphaproteobacteria</taxon>
        <taxon>Rhodobacterales</taxon>
        <taxon>Paracoccaceae</taxon>
        <taxon>Paracoccus</taxon>
    </lineage>
</organism>
<dbReference type="GO" id="GO:0010181">
    <property type="term" value="F:FMN binding"/>
    <property type="evidence" value="ECO:0007669"/>
    <property type="project" value="InterPro"/>
</dbReference>
<comment type="cofactor">
    <cofactor evidence="1">
        <name>FMN</name>
        <dbReference type="ChEBI" id="CHEBI:58210"/>
    </cofactor>
</comment>
<evidence type="ECO:0000256" key="6">
    <source>
        <dbReference type="PIRSR" id="PIRSR000138-1"/>
    </source>
</evidence>
<proteinExistence type="inferred from homology"/>
<feature type="binding site" evidence="7">
    <location>
        <position position="289"/>
    </location>
    <ligand>
        <name>glyoxylate</name>
        <dbReference type="ChEBI" id="CHEBI:36655"/>
    </ligand>
</feature>
<comment type="similarity">
    <text evidence="5">Belongs to the FMN-dependent alpha-hydroxy acid dehydrogenase family.</text>
</comment>
<feature type="binding site" evidence="7">
    <location>
        <position position="287"/>
    </location>
    <ligand>
        <name>FMN</name>
        <dbReference type="ChEBI" id="CHEBI:58210"/>
    </ligand>
</feature>
<dbReference type="PANTHER" id="PTHR10578">
    <property type="entry name" value="S -2-HYDROXY-ACID OXIDASE-RELATED"/>
    <property type="match status" value="1"/>
</dbReference>
<keyword evidence="2 7" id="KW-0285">Flavoprotein</keyword>
<dbReference type="Gene3D" id="3.20.20.70">
    <property type="entry name" value="Aldolase class I"/>
    <property type="match status" value="1"/>
</dbReference>
<evidence type="ECO:0000256" key="5">
    <source>
        <dbReference type="ARBA" id="ARBA00024042"/>
    </source>
</evidence>
<name>A0A7H9BZB0_PARPN</name>
<dbReference type="AlphaFoldDB" id="A0A7H9BZB0"/>
<evidence type="ECO:0000256" key="3">
    <source>
        <dbReference type="ARBA" id="ARBA00022643"/>
    </source>
</evidence>
<dbReference type="SUPFAM" id="SSF51395">
    <property type="entry name" value="FMN-linked oxidoreductases"/>
    <property type="match status" value="1"/>
</dbReference>
<keyword evidence="3 7" id="KW-0288">FMN</keyword>
<evidence type="ECO:0000313" key="10">
    <source>
        <dbReference type="Proteomes" id="UP000509322"/>
    </source>
</evidence>
<dbReference type="Pfam" id="PF01070">
    <property type="entry name" value="FMN_dh"/>
    <property type="match status" value="1"/>
</dbReference>
<gene>
    <name evidence="9" type="ORF">HYQ43_21225</name>
</gene>
<dbReference type="PIRSF" id="PIRSF000138">
    <property type="entry name" value="Al-hdrx_acd_dh"/>
    <property type="match status" value="1"/>
</dbReference>
<feature type="binding site" evidence="7">
    <location>
        <position position="110"/>
    </location>
    <ligand>
        <name>FMN</name>
        <dbReference type="ChEBI" id="CHEBI:58210"/>
    </ligand>
</feature>
<evidence type="ECO:0000256" key="7">
    <source>
        <dbReference type="PIRSR" id="PIRSR000138-2"/>
    </source>
</evidence>
<evidence type="ECO:0000259" key="8">
    <source>
        <dbReference type="PROSITE" id="PS51349"/>
    </source>
</evidence>
<feature type="binding site" evidence="7">
    <location>
        <begin position="343"/>
        <end position="344"/>
    </location>
    <ligand>
        <name>FMN</name>
        <dbReference type="ChEBI" id="CHEBI:58210"/>
    </ligand>
</feature>
<geneLocation type="plasmid" evidence="9 10">
    <name>unnamed1</name>
</geneLocation>
<feature type="binding site" evidence="7">
    <location>
        <begin position="320"/>
        <end position="324"/>
    </location>
    <ligand>
        <name>FMN</name>
        <dbReference type="ChEBI" id="CHEBI:58210"/>
    </ligand>
</feature>
<dbReference type="EMBL" id="CP058691">
    <property type="protein sequence ID" value="QLH16740.1"/>
    <property type="molecule type" value="Genomic_DNA"/>
</dbReference>
<keyword evidence="9" id="KW-0614">Plasmid</keyword>
<dbReference type="CDD" id="cd02809">
    <property type="entry name" value="alpha_hydroxyacid_oxid_FMN"/>
    <property type="match status" value="1"/>
</dbReference>
<protein>
    <submittedName>
        <fullName evidence="9">Alpha-hydroxy-acid oxidizing protein</fullName>
    </submittedName>
</protein>
<feature type="binding site" evidence="7">
    <location>
        <position position="168"/>
    </location>
    <ligand>
        <name>glyoxylate</name>
        <dbReference type="ChEBI" id="CHEBI:36655"/>
    </ligand>
</feature>
<feature type="domain" description="FMN hydroxy acid dehydrogenase" evidence="8">
    <location>
        <begin position="2"/>
        <end position="394"/>
    </location>
</feature>
<dbReference type="GO" id="GO:0016614">
    <property type="term" value="F:oxidoreductase activity, acting on CH-OH group of donors"/>
    <property type="evidence" value="ECO:0007669"/>
    <property type="project" value="UniProtKB-ARBA"/>
</dbReference>
<feature type="binding site" evidence="7">
    <location>
        <position position="133"/>
    </location>
    <ligand>
        <name>glyoxylate</name>
        <dbReference type="ChEBI" id="CHEBI:36655"/>
    </ligand>
</feature>
<dbReference type="RefSeq" id="WP_024843815.1">
    <property type="nucleotide sequence ID" value="NZ_CP038205.1"/>
</dbReference>
<feature type="binding site" evidence="7">
    <location>
        <position position="159"/>
    </location>
    <ligand>
        <name>FMN</name>
        <dbReference type="ChEBI" id="CHEBI:58210"/>
    </ligand>
</feature>
<reference evidence="9 10" key="1">
    <citation type="submission" date="2020-07" db="EMBL/GenBank/DDBJ databases">
        <title>The complete genome of Paracoccus pantotrophus ACCC 10489.</title>
        <authorList>
            <person name="Si Y."/>
        </authorList>
    </citation>
    <scope>NUCLEOTIDE SEQUENCE [LARGE SCALE GENOMIC DNA]</scope>
    <source>
        <strain evidence="10">ACCC 10489</strain>
        <plasmid evidence="9 10">unnamed1</plasmid>
    </source>
</reference>
<sequence>MDRTRHAVNIDEIEQAARRYLPGFLFDFIAGGVDGEAGLDRNRQAFARHRLVPRYLRDVSRRSLATRILGRDYAMPLGISPTGPAQLFRRDADRMLARAAREADIPFILSGAAGASLEEIARIAPDHGWFQLYPARDRAITRDQIRRAADAGTPALVLTVDTPVTPKRERHLRNRISVPFRPGPALWPRLAKEVLLHPEWFLRFLLGGGMETMGNWAPYAPKGAGASDVAAFFFDQAFVPGDSGTLCWRDLETCRALWPGPLVVKGILHPEDARRAASLGADAILVSNHGGKALDAAPAALDMLPAIRRAVGPDYPLFLDSGVRRGSDVVIALCLGADFVFAGRPTLYGTAAGAEAGARKALAILRQETDLVMAGIGCVSPAELGADCLAGGAGNEEATS</sequence>
<dbReference type="InterPro" id="IPR000262">
    <property type="entry name" value="FMN-dep_DH"/>
</dbReference>